<protein>
    <submittedName>
        <fullName evidence="1">Uncharacterized protein</fullName>
    </submittedName>
</protein>
<gene>
    <name evidence="1" type="ORF">BPA30113_06182</name>
</gene>
<keyword evidence="2" id="KW-1185">Reference proteome</keyword>
<evidence type="ECO:0000313" key="1">
    <source>
        <dbReference type="EMBL" id="VWC29166.1"/>
    </source>
</evidence>
<name>A0A6P2RFP9_9BURK</name>
<evidence type="ECO:0000313" key="2">
    <source>
        <dbReference type="Proteomes" id="UP000494330"/>
    </source>
</evidence>
<proteinExistence type="predicted"/>
<dbReference type="AlphaFoldDB" id="A0A6P2RFP9"/>
<dbReference type="EMBL" id="CABVQD010000032">
    <property type="protein sequence ID" value="VWC29166.1"/>
    <property type="molecule type" value="Genomic_DNA"/>
</dbReference>
<reference evidence="1 2" key="1">
    <citation type="submission" date="2019-09" db="EMBL/GenBank/DDBJ databases">
        <authorList>
            <person name="Depoorter E."/>
        </authorList>
    </citation>
    <scope>NUCLEOTIDE SEQUENCE [LARGE SCALE GENOMIC DNA]</scope>
    <source>
        <strain evidence="1">LMG 30113</strain>
    </source>
</reference>
<dbReference type="Proteomes" id="UP000494330">
    <property type="component" value="Unassembled WGS sequence"/>
</dbReference>
<organism evidence="1 2">
    <name type="scientific">Burkholderia paludis</name>
    <dbReference type="NCBI Taxonomy" id="1506587"/>
    <lineage>
        <taxon>Bacteria</taxon>
        <taxon>Pseudomonadati</taxon>
        <taxon>Pseudomonadota</taxon>
        <taxon>Betaproteobacteria</taxon>
        <taxon>Burkholderiales</taxon>
        <taxon>Burkholderiaceae</taxon>
        <taxon>Burkholderia</taxon>
        <taxon>Burkholderia cepacia complex</taxon>
    </lineage>
</organism>
<sequence>MAVARRRVMAREQAGRRVRCAPVSGVAGVWPERIAKGRGMARMKAGGGTGTRAAGGRDLVAIAELADMLWQLGAEATDVPLDVAPYLDGLKAVARRIQRMKPLDAVGRELAARHYYAGVIAGACGDDSAIARGVSDSLVRPSGSIGRLAARCCAVLARIGRRHGRAFAAQSGDRALA</sequence>
<accession>A0A6P2RFP9</accession>